<protein>
    <submittedName>
        <fullName evidence="2">Secreted protein</fullName>
    </submittedName>
</protein>
<keyword evidence="1" id="KW-1185">Reference proteome</keyword>
<evidence type="ECO:0000313" key="1">
    <source>
        <dbReference type="Proteomes" id="UP000050761"/>
    </source>
</evidence>
<proteinExistence type="predicted"/>
<dbReference type="AlphaFoldDB" id="A0A8L8K369"/>
<sequence>LLVCLIRRASYRSFRAFTNCSDTSKTNSCGVVESAHHRWRPQKTTCCRRGTHNPSGHSVCCDVSERDSLSSDPS</sequence>
<evidence type="ECO:0000313" key="2">
    <source>
        <dbReference type="WBParaSite" id="HPBE_0001007701-mRNA-1"/>
    </source>
</evidence>
<dbReference type="Proteomes" id="UP000050761">
    <property type="component" value="Unassembled WGS sequence"/>
</dbReference>
<accession>A0A8L8K369</accession>
<reference evidence="2" key="1">
    <citation type="submission" date="2019-09" db="UniProtKB">
        <authorList>
            <consortium name="WormBaseParasite"/>
        </authorList>
    </citation>
    <scope>IDENTIFICATION</scope>
</reference>
<dbReference type="WBParaSite" id="HPBE_0001007701-mRNA-1">
    <property type="protein sequence ID" value="HPBE_0001007701-mRNA-1"/>
    <property type="gene ID" value="HPBE_0001007701"/>
</dbReference>
<organism evidence="1 2">
    <name type="scientific">Heligmosomoides polygyrus</name>
    <name type="common">Parasitic roundworm</name>
    <dbReference type="NCBI Taxonomy" id="6339"/>
    <lineage>
        <taxon>Eukaryota</taxon>
        <taxon>Metazoa</taxon>
        <taxon>Ecdysozoa</taxon>
        <taxon>Nematoda</taxon>
        <taxon>Chromadorea</taxon>
        <taxon>Rhabditida</taxon>
        <taxon>Rhabditina</taxon>
        <taxon>Rhabditomorpha</taxon>
        <taxon>Strongyloidea</taxon>
        <taxon>Heligmosomidae</taxon>
        <taxon>Heligmosomoides</taxon>
    </lineage>
</organism>
<name>A0A8L8K369_HELPZ</name>